<dbReference type="InterPro" id="IPR001781">
    <property type="entry name" value="Znf_LIM"/>
</dbReference>
<evidence type="ECO:0000256" key="1">
    <source>
        <dbReference type="ARBA" id="ARBA00004123"/>
    </source>
</evidence>
<feature type="domain" description="LIM zinc-binding" evidence="8">
    <location>
        <begin position="1"/>
        <end position="57"/>
    </location>
</feature>
<evidence type="ECO:0000256" key="4">
    <source>
        <dbReference type="ARBA" id="ARBA00022833"/>
    </source>
</evidence>
<dbReference type="CDD" id="cd09326">
    <property type="entry name" value="LIM_CRP_like"/>
    <property type="match status" value="1"/>
</dbReference>
<dbReference type="GO" id="GO:0008307">
    <property type="term" value="F:structural constituent of muscle"/>
    <property type="evidence" value="ECO:0007669"/>
    <property type="project" value="TreeGrafter"/>
</dbReference>
<reference evidence="9 10" key="1">
    <citation type="journal article" date="2019" name="Sci. Rep.">
        <title>Comparative genomics of chytrid fungi reveal insights into the obligate biotrophic and pathogenic lifestyle of Synchytrium endobioticum.</title>
        <authorList>
            <person name="van de Vossenberg B.T.L.H."/>
            <person name="Warris S."/>
            <person name="Nguyen H.D.T."/>
            <person name="van Gent-Pelzer M.P.E."/>
            <person name="Joly D.L."/>
            <person name="van de Geest H.C."/>
            <person name="Bonants P.J.M."/>
            <person name="Smith D.S."/>
            <person name="Levesque C.A."/>
            <person name="van der Lee T.A.J."/>
        </authorList>
    </citation>
    <scope>NUCLEOTIDE SEQUENCE [LARGE SCALE GENOMIC DNA]</scope>
    <source>
        <strain evidence="9 10">CBS 675.73</strain>
    </source>
</reference>
<protein>
    <recommendedName>
        <fullName evidence="8">LIM zinc-binding domain-containing protein</fullName>
    </recommendedName>
</protein>
<dbReference type="Gene3D" id="2.10.110.10">
    <property type="entry name" value="Cysteine Rich Protein"/>
    <property type="match status" value="2"/>
</dbReference>
<dbReference type="PANTHER" id="PTHR24215:SF35">
    <property type="entry name" value="MUSCLE LIM PROTEIN MLP84B"/>
    <property type="match status" value="1"/>
</dbReference>
<evidence type="ECO:0000256" key="7">
    <source>
        <dbReference type="PROSITE-ProRule" id="PRU00125"/>
    </source>
</evidence>
<dbReference type="PANTHER" id="PTHR24215">
    <property type="entry name" value="RHO-GTPASE-ACTIVATING PROTEIN LRG1"/>
    <property type="match status" value="1"/>
</dbReference>
<comment type="caution">
    <text evidence="9">The sequence shown here is derived from an EMBL/GenBank/DDBJ whole genome shotgun (WGS) entry which is preliminary data.</text>
</comment>
<keyword evidence="5 7" id="KW-0440">LIM domain</keyword>
<feature type="domain" description="LIM zinc-binding" evidence="8">
    <location>
        <begin position="144"/>
        <end position="205"/>
    </location>
</feature>
<evidence type="ECO:0000256" key="3">
    <source>
        <dbReference type="ARBA" id="ARBA00022737"/>
    </source>
</evidence>
<keyword evidence="4 7" id="KW-0862">Zinc</keyword>
<evidence type="ECO:0000313" key="10">
    <source>
        <dbReference type="Proteomes" id="UP000320333"/>
    </source>
</evidence>
<dbReference type="GO" id="GO:0030036">
    <property type="term" value="P:actin cytoskeleton organization"/>
    <property type="evidence" value="ECO:0007669"/>
    <property type="project" value="TreeGrafter"/>
</dbReference>
<comment type="subcellular location">
    <subcellularLocation>
        <location evidence="1">Nucleus</location>
    </subcellularLocation>
</comment>
<dbReference type="GO" id="GO:0046872">
    <property type="term" value="F:metal ion binding"/>
    <property type="evidence" value="ECO:0007669"/>
    <property type="project" value="UniProtKB-KW"/>
</dbReference>
<keyword evidence="6" id="KW-0539">Nucleus</keyword>
<dbReference type="Proteomes" id="UP000320333">
    <property type="component" value="Unassembled WGS sequence"/>
</dbReference>
<evidence type="ECO:0000256" key="6">
    <source>
        <dbReference type="ARBA" id="ARBA00023242"/>
    </source>
</evidence>
<dbReference type="GO" id="GO:0042805">
    <property type="term" value="F:actinin binding"/>
    <property type="evidence" value="ECO:0007669"/>
    <property type="project" value="TreeGrafter"/>
</dbReference>
<dbReference type="PROSITE" id="PS00478">
    <property type="entry name" value="LIM_DOMAIN_1"/>
    <property type="match status" value="1"/>
</dbReference>
<dbReference type="GO" id="GO:0005634">
    <property type="term" value="C:nucleus"/>
    <property type="evidence" value="ECO:0007669"/>
    <property type="project" value="UniProtKB-SubCell"/>
</dbReference>
<dbReference type="EMBL" id="QEAP01000340">
    <property type="protein sequence ID" value="TPX68808.1"/>
    <property type="molecule type" value="Genomic_DNA"/>
</dbReference>
<gene>
    <name evidence="9" type="ORF">CcCBS67573_g07052</name>
</gene>
<dbReference type="GO" id="GO:0005737">
    <property type="term" value="C:cytoplasm"/>
    <property type="evidence" value="ECO:0007669"/>
    <property type="project" value="TreeGrafter"/>
</dbReference>
<keyword evidence="2 7" id="KW-0479">Metal-binding</keyword>
<accession>A0A507F095</accession>
<evidence type="ECO:0000259" key="8">
    <source>
        <dbReference type="PROSITE" id="PS50023"/>
    </source>
</evidence>
<dbReference type="PROSITE" id="PS50023">
    <property type="entry name" value="LIM_DOMAIN_2"/>
    <property type="match status" value="2"/>
</dbReference>
<dbReference type="OrthoDB" id="8062037at2759"/>
<name>A0A507F095_9FUNG</name>
<sequence length="221" mass="23470">MPPKFGGAPSCIAGPGGMWHKTCLNCKECNRKLDSTNLTERNNEAFCKTCYAKLYGPKGYGYGGNMLNTDTTITNEQRFFSATDSNTTLSNAAVSALPANVFATPQSQPAVVSATTPLAPTNQFAAKAMFEEKAKVFTPSTLAGGCPRCGKQVYFAEQILGPGGIKYHKMCFRCTDCGKGLDSTTMAENNSVLFCKTCHGKKFGPKGYGYGVGAGTLANTQ</sequence>
<keyword evidence="3" id="KW-0677">Repeat</keyword>
<dbReference type="STRING" id="246404.A0A507F095"/>
<evidence type="ECO:0000256" key="2">
    <source>
        <dbReference type="ARBA" id="ARBA00022723"/>
    </source>
</evidence>
<dbReference type="SMART" id="SM00132">
    <property type="entry name" value="LIM"/>
    <property type="match status" value="2"/>
</dbReference>
<organism evidence="9 10">
    <name type="scientific">Chytriomyces confervae</name>
    <dbReference type="NCBI Taxonomy" id="246404"/>
    <lineage>
        <taxon>Eukaryota</taxon>
        <taxon>Fungi</taxon>
        <taxon>Fungi incertae sedis</taxon>
        <taxon>Chytridiomycota</taxon>
        <taxon>Chytridiomycota incertae sedis</taxon>
        <taxon>Chytridiomycetes</taxon>
        <taxon>Chytridiales</taxon>
        <taxon>Chytriomycetaceae</taxon>
        <taxon>Chytriomyces</taxon>
    </lineage>
</organism>
<dbReference type="SUPFAM" id="SSF57716">
    <property type="entry name" value="Glucocorticoid receptor-like (DNA-binding domain)"/>
    <property type="match status" value="3"/>
</dbReference>
<evidence type="ECO:0000313" key="9">
    <source>
        <dbReference type="EMBL" id="TPX68808.1"/>
    </source>
</evidence>
<dbReference type="Pfam" id="PF00412">
    <property type="entry name" value="LIM"/>
    <property type="match status" value="2"/>
</dbReference>
<dbReference type="FunFam" id="2.10.110.10:FF:000001">
    <property type="entry name" value="Cysteine and glycine-rich protein 1"/>
    <property type="match status" value="2"/>
</dbReference>
<proteinExistence type="predicted"/>
<keyword evidence="10" id="KW-1185">Reference proteome</keyword>
<dbReference type="AlphaFoldDB" id="A0A507F095"/>
<evidence type="ECO:0000256" key="5">
    <source>
        <dbReference type="ARBA" id="ARBA00023038"/>
    </source>
</evidence>